<evidence type="ECO:0000256" key="10">
    <source>
        <dbReference type="SAM" id="MobiDB-lite"/>
    </source>
</evidence>
<evidence type="ECO:0000259" key="12">
    <source>
        <dbReference type="PROSITE" id="PS50002"/>
    </source>
</evidence>
<evidence type="ECO:0000256" key="4">
    <source>
        <dbReference type="ARBA" id="ARBA00022475"/>
    </source>
</evidence>
<dbReference type="Pfam" id="PF07653">
    <property type="entry name" value="SH3_2"/>
    <property type="match status" value="1"/>
</dbReference>
<evidence type="ECO:0000256" key="8">
    <source>
        <dbReference type="ARBA" id="ARBA00023136"/>
    </source>
</evidence>
<feature type="transmembrane region" description="Helical" evidence="11">
    <location>
        <begin position="122"/>
        <end position="140"/>
    </location>
</feature>
<evidence type="ECO:0000256" key="3">
    <source>
        <dbReference type="ARBA" id="ARBA00022443"/>
    </source>
</evidence>
<feature type="domain" description="SH3" evidence="12">
    <location>
        <begin position="289"/>
        <end position="348"/>
    </location>
</feature>
<name>A0A8H7C9H4_AGABI</name>
<dbReference type="InterPro" id="IPR035522">
    <property type="entry name" value="Sho1_SH3"/>
</dbReference>
<dbReference type="PROSITE" id="PS50002">
    <property type="entry name" value="SH3"/>
    <property type="match status" value="1"/>
</dbReference>
<evidence type="ECO:0000256" key="2">
    <source>
        <dbReference type="ARBA" id="ARBA00009739"/>
    </source>
</evidence>
<dbReference type="SUPFAM" id="SSF50044">
    <property type="entry name" value="SH3-domain"/>
    <property type="match status" value="1"/>
</dbReference>
<dbReference type="PRINTS" id="PR00452">
    <property type="entry name" value="SH3DOMAIN"/>
</dbReference>
<feature type="transmembrane region" description="Helical" evidence="11">
    <location>
        <begin position="25"/>
        <end position="48"/>
    </location>
</feature>
<dbReference type="Proteomes" id="UP000629468">
    <property type="component" value="Unassembled WGS sequence"/>
</dbReference>
<proteinExistence type="inferred from homology"/>
<gene>
    <name evidence="13" type="ORF">Agabi119p4_7617</name>
</gene>
<evidence type="ECO:0000313" key="14">
    <source>
        <dbReference type="Proteomes" id="UP000629468"/>
    </source>
</evidence>
<evidence type="ECO:0000256" key="11">
    <source>
        <dbReference type="SAM" id="Phobius"/>
    </source>
</evidence>
<dbReference type="SMART" id="SM00326">
    <property type="entry name" value="SH3"/>
    <property type="match status" value="1"/>
</dbReference>
<evidence type="ECO:0000256" key="1">
    <source>
        <dbReference type="ARBA" id="ARBA00004651"/>
    </source>
</evidence>
<organism evidence="13 14">
    <name type="scientific">Agaricus bisporus var. burnettii</name>
    <dbReference type="NCBI Taxonomy" id="192524"/>
    <lineage>
        <taxon>Eukaryota</taxon>
        <taxon>Fungi</taxon>
        <taxon>Dikarya</taxon>
        <taxon>Basidiomycota</taxon>
        <taxon>Agaricomycotina</taxon>
        <taxon>Agaricomycetes</taxon>
        <taxon>Agaricomycetidae</taxon>
        <taxon>Agaricales</taxon>
        <taxon>Agaricineae</taxon>
        <taxon>Agaricaceae</taxon>
        <taxon>Agaricus</taxon>
    </lineage>
</organism>
<dbReference type="GO" id="GO:0030833">
    <property type="term" value="P:regulation of actin filament polymerization"/>
    <property type="evidence" value="ECO:0007669"/>
    <property type="project" value="TreeGrafter"/>
</dbReference>
<feature type="compositionally biased region" description="Low complexity" evidence="10">
    <location>
        <begin position="274"/>
        <end position="288"/>
    </location>
</feature>
<keyword evidence="3 9" id="KW-0728">SH3 domain</keyword>
<dbReference type="EMBL" id="JABXXO010000010">
    <property type="protein sequence ID" value="KAF7768374.1"/>
    <property type="molecule type" value="Genomic_DNA"/>
</dbReference>
<dbReference type="InterPro" id="IPR001452">
    <property type="entry name" value="SH3_domain"/>
</dbReference>
<feature type="compositionally biased region" description="Gly residues" evidence="10">
    <location>
        <begin position="193"/>
        <end position="211"/>
    </location>
</feature>
<keyword evidence="8 11" id="KW-0472">Membrane</keyword>
<accession>A0A8H7C9H4</accession>
<evidence type="ECO:0000256" key="9">
    <source>
        <dbReference type="PROSITE-ProRule" id="PRU00192"/>
    </source>
</evidence>
<comment type="subcellular location">
    <subcellularLocation>
        <location evidence="1">Cell membrane</location>
        <topology evidence="1">Multi-pass membrane protein</topology>
    </subcellularLocation>
</comment>
<protein>
    <recommendedName>
        <fullName evidence="12">SH3 domain-containing protein</fullName>
    </recommendedName>
</protein>
<evidence type="ECO:0000256" key="5">
    <source>
        <dbReference type="ARBA" id="ARBA00022692"/>
    </source>
</evidence>
<keyword evidence="5 11" id="KW-0812">Transmembrane</keyword>
<evidence type="ECO:0000256" key="7">
    <source>
        <dbReference type="ARBA" id="ARBA00023016"/>
    </source>
</evidence>
<feature type="region of interest" description="Disordered" evidence="10">
    <location>
        <begin position="185"/>
        <end position="288"/>
    </location>
</feature>
<keyword evidence="6 11" id="KW-1133">Transmembrane helix</keyword>
<dbReference type="GO" id="GO:0005886">
    <property type="term" value="C:plasma membrane"/>
    <property type="evidence" value="ECO:0007669"/>
    <property type="project" value="UniProtKB-SubCell"/>
</dbReference>
<comment type="similarity">
    <text evidence="2">Belongs to the SHO1 family.</text>
</comment>
<evidence type="ECO:0000256" key="6">
    <source>
        <dbReference type="ARBA" id="ARBA00022989"/>
    </source>
</evidence>
<feature type="transmembrane region" description="Helical" evidence="11">
    <location>
        <begin position="60"/>
        <end position="79"/>
    </location>
</feature>
<reference evidence="13 14" key="1">
    <citation type="journal article" name="Sci. Rep.">
        <title>Telomere-to-telomere assembled and centromere annotated genomes of the two main subspecies of the button mushroom Agaricus bisporus reveal especially polymorphic chromosome ends.</title>
        <authorList>
            <person name="Sonnenberg A.S.M."/>
            <person name="Sedaghat-Telgerd N."/>
            <person name="Lavrijssen B."/>
            <person name="Ohm R.A."/>
            <person name="Hendrickx P.M."/>
            <person name="Scholtmeijer K."/>
            <person name="Baars J.J.P."/>
            <person name="van Peer A."/>
        </authorList>
    </citation>
    <scope>NUCLEOTIDE SEQUENCE [LARGE SCALE GENOMIC DNA]</scope>
    <source>
        <strain evidence="13 14">H119_p4</strain>
    </source>
</reference>
<dbReference type="PANTHER" id="PTHR15735">
    <property type="entry name" value="FCH AND DOUBLE SH3 DOMAINS PROTEIN"/>
    <property type="match status" value="1"/>
</dbReference>
<sequence>MEPAADSTVDRTHPMNYSRSLGKSFTFVASLVLSVVAWFICIVSQSYVTDRVGNDPIGTLWFGIILQLGVIIAIVICFLGESLFQYGITISIFAALATSYGAEGVHRNIFHSPTDAQKAVSAGWIITCIVNVIWILILSCEPTSYVYQVVANNGRANSWQSNGIAAPHMDAFSHKYAEGVPNTLPLQSLGPDGAAGPGAGYRGSGVRGSGGDQESHRRRSAGVWTTPPQTPGGAGSMREMPPVPEFTPNGHPMDHHEVGSGTRGSGSNLDQARPPSSLPTTTDATPAPQPITRAKALFEYKASPTDPSELTFARGEVLEIFDKSGKWWEAMKSNGARGIAPSNYLEII</sequence>
<dbReference type="Gene3D" id="2.30.30.40">
    <property type="entry name" value="SH3 Domains"/>
    <property type="match status" value="1"/>
</dbReference>
<dbReference type="AlphaFoldDB" id="A0A8H7C9H4"/>
<comment type="caution">
    <text evidence="13">The sequence shown here is derived from an EMBL/GenBank/DDBJ whole genome shotgun (WGS) entry which is preliminary data.</text>
</comment>
<dbReference type="PANTHER" id="PTHR15735:SF20">
    <property type="entry name" value="HIGH OSMOLARITY SIGNALING PROTEIN SHO1"/>
    <property type="match status" value="1"/>
</dbReference>
<dbReference type="InterPro" id="IPR036028">
    <property type="entry name" value="SH3-like_dom_sf"/>
</dbReference>
<keyword evidence="7" id="KW-0346">Stress response</keyword>
<keyword evidence="4" id="KW-1003">Cell membrane</keyword>
<feature type="transmembrane region" description="Helical" evidence="11">
    <location>
        <begin position="86"/>
        <end position="102"/>
    </location>
</feature>
<dbReference type="CDD" id="cd11855">
    <property type="entry name" value="SH3_Sho1p"/>
    <property type="match status" value="1"/>
</dbReference>
<evidence type="ECO:0000313" key="13">
    <source>
        <dbReference type="EMBL" id="KAF7768374.1"/>
    </source>
</evidence>